<dbReference type="PANTHER" id="PTHR36223:SF1">
    <property type="entry name" value="TRANSCRIPTION ELONGATION FACTOR EAF N-TERMINAL DOMAIN-CONTAINING PROTEIN"/>
    <property type="match status" value="1"/>
</dbReference>
<name>A0A9W7SHT3_9PEZI</name>
<dbReference type="OrthoDB" id="3364132at2759"/>
<keyword evidence="4" id="KW-1185">Reference proteome</keyword>
<dbReference type="Pfam" id="PF25534">
    <property type="entry name" value="DUF7918"/>
    <property type="match status" value="1"/>
</dbReference>
<evidence type="ECO:0000259" key="2">
    <source>
        <dbReference type="Pfam" id="PF25534"/>
    </source>
</evidence>
<dbReference type="EMBL" id="RIBY02002589">
    <property type="protein sequence ID" value="KAH9808833.1"/>
    <property type="molecule type" value="Genomic_DNA"/>
</dbReference>
<evidence type="ECO:0000256" key="1">
    <source>
        <dbReference type="SAM" id="MobiDB-lite"/>
    </source>
</evidence>
<dbReference type="AlphaFoldDB" id="A0A9W7SHT3"/>
<gene>
    <name evidence="3" type="ORF">Tdes44962_MAKER06252</name>
</gene>
<accession>A0A9W7SHT3</accession>
<evidence type="ECO:0000313" key="3">
    <source>
        <dbReference type="EMBL" id="KAH9808833.1"/>
    </source>
</evidence>
<sequence>MAVHPNAPGLFLGIDVNGEDLTQYDETDQDEQKPHTIIKYVEAVTGAEFGISSRVNSSLFPFARDGVRLDIDIDGSLSFRWHFLAMDVAKSGRRVMAGAKHRTVEGMVKRPMLFAELTLHEDASDELLAGRLDNLGRIRIRCSRCRFERLSSRASATHAGGQTRRKQPEALIADGQLSEKDLKGKALTHQAILGDPVRCKQRSHGKFTVLGEPFAIFEFRYRSRAALRAIGILPRSPSPQPLSRDEVEHIVQGLHTNAEDNKQERRIKRERSSCGDDGGDGDGDGDGIQVAGHCSKKARTSEVIDLTDDD</sequence>
<reference evidence="3 4" key="2">
    <citation type="journal article" date="2021" name="Curr. Genet.">
        <title>Genetic response to nitrogen starvation in the aggressive Eucalyptus foliar pathogen Teratosphaeria destructans.</title>
        <authorList>
            <person name="Havenga M."/>
            <person name="Wingfield B.D."/>
            <person name="Wingfield M.J."/>
            <person name="Dreyer L.L."/>
            <person name="Roets F."/>
            <person name="Aylward J."/>
        </authorList>
    </citation>
    <scope>NUCLEOTIDE SEQUENCE [LARGE SCALE GENOMIC DNA]</scope>
    <source>
        <strain evidence="3">CMW44962</strain>
    </source>
</reference>
<dbReference type="InterPro" id="IPR057678">
    <property type="entry name" value="DUF7918"/>
</dbReference>
<organism evidence="3 4">
    <name type="scientific">Teratosphaeria destructans</name>
    <dbReference type="NCBI Taxonomy" id="418781"/>
    <lineage>
        <taxon>Eukaryota</taxon>
        <taxon>Fungi</taxon>
        <taxon>Dikarya</taxon>
        <taxon>Ascomycota</taxon>
        <taxon>Pezizomycotina</taxon>
        <taxon>Dothideomycetes</taxon>
        <taxon>Dothideomycetidae</taxon>
        <taxon>Mycosphaerellales</taxon>
        <taxon>Teratosphaeriaceae</taxon>
        <taxon>Teratosphaeria</taxon>
    </lineage>
</organism>
<protein>
    <recommendedName>
        <fullName evidence="2">DUF7918 domain-containing protein</fullName>
    </recommendedName>
</protein>
<reference evidence="3 4" key="1">
    <citation type="journal article" date="2018" name="IMA Fungus">
        <title>IMA Genome-F 10: Nine draft genome sequences of Claviceps purpurea s.lat., including C. arundinis, C. humidiphila, and C. cf. spartinae, pseudomolecules for the pitch canker pathogen Fusarium circinatum, draft genome of Davidsoniella eucalypti, Grosmannia galeiformis, Quambalaria eucalypti, and Teratosphaeria destructans.</title>
        <authorList>
            <person name="Wingfield B.D."/>
            <person name="Liu M."/>
            <person name="Nguyen H.D."/>
            <person name="Lane F.A."/>
            <person name="Morgan S.W."/>
            <person name="De Vos L."/>
            <person name="Wilken P.M."/>
            <person name="Duong T.A."/>
            <person name="Aylward J."/>
            <person name="Coetzee M.P."/>
            <person name="Dadej K."/>
            <person name="De Beer Z.W."/>
            <person name="Findlay W."/>
            <person name="Havenga M."/>
            <person name="Kolarik M."/>
            <person name="Menzies J.G."/>
            <person name="Naidoo K."/>
            <person name="Pochopski O."/>
            <person name="Shoukouhi P."/>
            <person name="Santana Q.C."/>
            <person name="Seifert K.A."/>
            <person name="Soal N."/>
            <person name="Steenkamp E.T."/>
            <person name="Tatham C.T."/>
            <person name="van der Nest M.A."/>
            <person name="Wingfield M.J."/>
        </authorList>
    </citation>
    <scope>NUCLEOTIDE SEQUENCE [LARGE SCALE GENOMIC DNA]</scope>
    <source>
        <strain evidence="3">CMW44962</strain>
    </source>
</reference>
<comment type="caution">
    <text evidence="3">The sequence shown here is derived from an EMBL/GenBank/DDBJ whole genome shotgun (WGS) entry which is preliminary data.</text>
</comment>
<feature type="domain" description="DUF7918" evidence="2">
    <location>
        <begin position="13"/>
        <end position="236"/>
    </location>
</feature>
<evidence type="ECO:0000313" key="4">
    <source>
        <dbReference type="Proteomes" id="UP001138500"/>
    </source>
</evidence>
<proteinExistence type="predicted"/>
<dbReference type="PANTHER" id="PTHR36223">
    <property type="entry name" value="BETA-LACTAMASE-TYPE TRANSPEPTIDASE FOLD DOMAIN CONTAINING PROTEIN"/>
    <property type="match status" value="1"/>
</dbReference>
<dbReference type="Proteomes" id="UP001138500">
    <property type="component" value="Unassembled WGS sequence"/>
</dbReference>
<feature type="region of interest" description="Disordered" evidence="1">
    <location>
        <begin position="254"/>
        <end position="310"/>
    </location>
</feature>